<evidence type="ECO:0000256" key="4">
    <source>
        <dbReference type="ARBA" id="ARBA00022833"/>
    </source>
</evidence>
<evidence type="ECO:0000256" key="5">
    <source>
        <dbReference type="ARBA" id="ARBA00023015"/>
    </source>
</evidence>
<dbReference type="Proteomes" id="UP000657918">
    <property type="component" value="Chromosome 16"/>
</dbReference>
<dbReference type="PANTHER" id="PTHR45988:SF18">
    <property type="entry name" value="C2H2-TYPE ZINC FINGER FAMILY PROTEIN"/>
    <property type="match status" value="1"/>
</dbReference>
<feature type="region of interest" description="Disordered" evidence="8">
    <location>
        <begin position="322"/>
        <end position="350"/>
    </location>
</feature>
<name>A0A835MIW1_9ROSI</name>
<feature type="compositionally biased region" description="Basic and acidic residues" evidence="8">
    <location>
        <begin position="1"/>
        <end position="15"/>
    </location>
</feature>
<feature type="domain" description="C2H2-type" evidence="9">
    <location>
        <begin position="434"/>
        <end position="456"/>
    </location>
</feature>
<reference evidence="10 11" key="1">
    <citation type="submission" date="2020-10" db="EMBL/GenBank/DDBJ databases">
        <title>Plant Genome Project.</title>
        <authorList>
            <person name="Zhang R.-G."/>
        </authorList>
    </citation>
    <scope>NUCLEOTIDE SEQUENCE [LARGE SCALE GENOMIC DNA]</scope>
    <source>
        <strain evidence="10">FAFU-HL-1</strain>
        <tissue evidence="10">Leaf</tissue>
    </source>
</reference>
<evidence type="ECO:0000256" key="8">
    <source>
        <dbReference type="SAM" id="MobiDB-lite"/>
    </source>
</evidence>
<keyword evidence="4" id="KW-0862">Zinc</keyword>
<feature type="domain" description="C2H2-type" evidence="9">
    <location>
        <begin position="145"/>
        <end position="167"/>
    </location>
</feature>
<dbReference type="Gene3D" id="3.30.160.60">
    <property type="entry name" value="Classic Zinc Finger"/>
    <property type="match status" value="1"/>
</dbReference>
<dbReference type="GO" id="GO:0000976">
    <property type="term" value="F:transcription cis-regulatory region binding"/>
    <property type="evidence" value="ECO:0007669"/>
    <property type="project" value="TreeGrafter"/>
</dbReference>
<dbReference type="InterPro" id="IPR013087">
    <property type="entry name" value="Znf_C2H2_type"/>
</dbReference>
<organism evidence="10 11">
    <name type="scientific">Salix dunnii</name>
    <dbReference type="NCBI Taxonomy" id="1413687"/>
    <lineage>
        <taxon>Eukaryota</taxon>
        <taxon>Viridiplantae</taxon>
        <taxon>Streptophyta</taxon>
        <taxon>Embryophyta</taxon>
        <taxon>Tracheophyta</taxon>
        <taxon>Spermatophyta</taxon>
        <taxon>Magnoliopsida</taxon>
        <taxon>eudicotyledons</taxon>
        <taxon>Gunneridae</taxon>
        <taxon>Pentapetalae</taxon>
        <taxon>rosids</taxon>
        <taxon>fabids</taxon>
        <taxon>Malpighiales</taxon>
        <taxon>Salicaceae</taxon>
        <taxon>Saliceae</taxon>
        <taxon>Salix</taxon>
    </lineage>
</organism>
<dbReference type="GO" id="GO:0005634">
    <property type="term" value="C:nucleus"/>
    <property type="evidence" value="ECO:0007669"/>
    <property type="project" value="TreeGrafter"/>
</dbReference>
<dbReference type="PROSITE" id="PS00028">
    <property type="entry name" value="ZINC_FINGER_C2H2_1"/>
    <property type="match status" value="3"/>
</dbReference>
<dbReference type="OrthoDB" id="6077919at2759"/>
<keyword evidence="2" id="KW-0677">Repeat</keyword>
<dbReference type="SUPFAM" id="SSF57667">
    <property type="entry name" value="beta-beta-alpha zinc fingers"/>
    <property type="match status" value="1"/>
</dbReference>
<feature type="region of interest" description="Disordered" evidence="8">
    <location>
        <begin position="43"/>
        <end position="63"/>
    </location>
</feature>
<evidence type="ECO:0000259" key="9">
    <source>
        <dbReference type="PROSITE" id="PS50157"/>
    </source>
</evidence>
<dbReference type="SMART" id="SM00355">
    <property type="entry name" value="ZnF_C2H2"/>
    <property type="match status" value="3"/>
</dbReference>
<feature type="compositionally biased region" description="Basic and acidic residues" evidence="8">
    <location>
        <begin position="323"/>
        <end position="334"/>
    </location>
</feature>
<keyword evidence="6" id="KW-0804">Transcription</keyword>
<dbReference type="GO" id="GO:0008270">
    <property type="term" value="F:zinc ion binding"/>
    <property type="evidence" value="ECO:0007669"/>
    <property type="project" value="UniProtKB-KW"/>
</dbReference>
<dbReference type="GO" id="GO:0003700">
    <property type="term" value="F:DNA-binding transcription factor activity"/>
    <property type="evidence" value="ECO:0007669"/>
    <property type="project" value="InterPro"/>
</dbReference>
<dbReference type="AlphaFoldDB" id="A0A835MIW1"/>
<evidence type="ECO:0000256" key="6">
    <source>
        <dbReference type="ARBA" id="ARBA00023163"/>
    </source>
</evidence>
<protein>
    <recommendedName>
        <fullName evidence="9">C2H2-type domain-containing protein</fullName>
    </recommendedName>
</protein>
<evidence type="ECO:0000313" key="10">
    <source>
        <dbReference type="EMBL" id="KAF9665404.1"/>
    </source>
</evidence>
<dbReference type="PANTHER" id="PTHR45988">
    <property type="entry name" value="C2H2 TYPE ZINC FINGER TRANSCRIPTION FACTOR FAMILY-RELATED"/>
    <property type="match status" value="1"/>
</dbReference>
<dbReference type="InterPro" id="IPR036236">
    <property type="entry name" value="Znf_C2H2_sf"/>
</dbReference>
<evidence type="ECO:0000256" key="1">
    <source>
        <dbReference type="ARBA" id="ARBA00022723"/>
    </source>
</evidence>
<evidence type="ECO:0000256" key="3">
    <source>
        <dbReference type="ARBA" id="ARBA00022771"/>
    </source>
</evidence>
<keyword evidence="11" id="KW-1185">Reference proteome</keyword>
<dbReference type="PROSITE" id="PS50157">
    <property type="entry name" value="ZINC_FINGER_C2H2_2"/>
    <property type="match status" value="3"/>
</dbReference>
<gene>
    <name evidence="10" type="ORF">SADUNF_Sadunf16G0119100</name>
</gene>
<feature type="region of interest" description="Disordered" evidence="8">
    <location>
        <begin position="1"/>
        <end position="29"/>
    </location>
</feature>
<dbReference type="InterPro" id="IPR044653">
    <property type="entry name" value="AZF1/2/3-like"/>
</dbReference>
<keyword evidence="3 7" id="KW-0863">Zinc-finger</keyword>
<evidence type="ECO:0000313" key="11">
    <source>
        <dbReference type="Proteomes" id="UP000657918"/>
    </source>
</evidence>
<proteinExistence type="predicted"/>
<comment type="caution">
    <text evidence="10">The sequence shown here is derived from an EMBL/GenBank/DDBJ whole genome shotgun (WGS) entry which is preliminary data.</text>
</comment>
<evidence type="ECO:0000256" key="7">
    <source>
        <dbReference type="PROSITE-ProRule" id="PRU00042"/>
    </source>
</evidence>
<dbReference type="Pfam" id="PF13912">
    <property type="entry name" value="zf-C2H2_6"/>
    <property type="match status" value="3"/>
</dbReference>
<keyword evidence="1" id="KW-0479">Metal-binding</keyword>
<feature type="domain" description="C2H2-type" evidence="9">
    <location>
        <begin position="69"/>
        <end position="96"/>
    </location>
</feature>
<keyword evidence="5" id="KW-0805">Transcription regulation</keyword>
<evidence type="ECO:0000256" key="2">
    <source>
        <dbReference type="ARBA" id="ARBA00022737"/>
    </source>
</evidence>
<dbReference type="EMBL" id="JADGMS010000016">
    <property type="protein sequence ID" value="KAF9665404.1"/>
    <property type="molecule type" value="Genomic_DNA"/>
</dbReference>
<sequence>MDDHEREFLQEDHYPAKVTADKPVASLPLDPLASRSKFSFRIKIASSSSKPSGDDREGAGADPRGPGYRVCEYCGKEFSSGKAWGGHKRHHLKNDKDLKKARQLELTKIQREKTKKHELKLSKSNGSRCNTIKAGDVSVASGGKPTCCLCGKVFPSMNSLFGHMRFHPDRGWKGTQPPSLSDKHRNSSSLSESAALLEVDQIGLAMERGLDDVVDLLASLSSWNKRDKRGRTLDPVEAVCDLDPVEAACNLIELSRDGSRLQKQKIEEVRQRKKLKINEESTTYKSLKPKNSGKPVDEFKLQIGMDDQKAVAFDSEWGVSRWSNEDKGKRKRESDEQDDESHSMITKKKKKKKMMMMNWMCKLNDSETSKGTGSCKIECGGGHVPPGLANVDGAELLDYNSNMDVKGHVLSSMEVKQSEEIQEESSIPIGISSFECDICHKTFPTGQALGGHKRCHWKGPVKATPSHEVALLGEASQNTSNSESSGEANQAGEASACSLSFDLNIPYIMEDGE</sequence>
<accession>A0A835MIW1</accession>